<dbReference type="PANTHER" id="PTHR42885:SF2">
    <property type="entry name" value="HISTIDINOL-PHOSPHATE AMINOTRANSFERASE"/>
    <property type="match status" value="1"/>
</dbReference>
<evidence type="ECO:0000313" key="14">
    <source>
        <dbReference type="Proteomes" id="UP001251857"/>
    </source>
</evidence>
<protein>
    <recommendedName>
        <fullName evidence="11">Histidinol-phosphate aminotransferase</fullName>
        <ecNumber evidence="11">2.6.1.9</ecNumber>
    </recommendedName>
    <alternativeName>
        <fullName evidence="11">Imidazole acetol-phosphate transaminase</fullName>
    </alternativeName>
</protein>
<evidence type="ECO:0000256" key="5">
    <source>
        <dbReference type="ARBA" id="ARBA00022576"/>
    </source>
</evidence>
<keyword evidence="6 11" id="KW-0028">Amino-acid biosynthesis</keyword>
<dbReference type="InterPro" id="IPR004839">
    <property type="entry name" value="Aminotransferase_I/II_large"/>
</dbReference>
<evidence type="ECO:0000256" key="4">
    <source>
        <dbReference type="ARBA" id="ARBA00011738"/>
    </source>
</evidence>
<organism evidence="13 14">
    <name type="scientific">Spectribacter hydrogenoxidans</name>
    <dbReference type="NCBI Taxonomy" id="3075608"/>
    <lineage>
        <taxon>Bacteria</taxon>
        <taxon>Pseudomonadati</taxon>
        <taxon>Pseudomonadota</taxon>
        <taxon>Gammaproteobacteria</taxon>
        <taxon>Salinisphaerales</taxon>
        <taxon>Salinisphaeraceae</taxon>
        <taxon>Spectribacter</taxon>
    </lineage>
</organism>
<evidence type="ECO:0000259" key="12">
    <source>
        <dbReference type="Pfam" id="PF00155"/>
    </source>
</evidence>
<keyword evidence="9 11" id="KW-0368">Histidine biosynthesis</keyword>
<dbReference type="RefSeq" id="WP_311651582.1">
    <property type="nucleotide sequence ID" value="NZ_JAVRIB010000002.1"/>
</dbReference>
<keyword evidence="5 11" id="KW-0032">Aminotransferase</keyword>
<dbReference type="InterPro" id="IPR015424">
    <property type="entry name" value="PyrdxlP-dep_Trfase"/>
</dbReference>
<dbReference type="GO" id="GO:0004400">
    <property type="term" value="F:histidinol-phosphate transaminase activity"/>
    <property type="evidence" value="ECO:0007669"/>
    <property type="project" value="UniProtKB-EC"/>
</dbReference>
<evidence type="ECO:0000256" key="11">
    <source>
        <dbReference type="HAMAP-Rule" id="MF_01023"/>
    </source>
</evidence>
<accession>A0ABU3BX28</accession>
<dbReference type="NCBIfam" id="TIGR01141">
    <property type="entry name" value="hisC"/>
    <property type="match status" value="1"/>
</dbReference>
<keyword evidence="14" id="KW-1185">Reference proteome</keyword>
<dbReference type="Gene3D" id="3.40.640.10">
    <property type="entry name" value="Type I PLP-dependent aspartate aminotransferase-like (Major domain)"/>
    <property type="match status" value="1"/>
</dbReference>
<dbReference type="InterPro" id="IPR015422">
    <property type="entry name" value="PyrdxlP-dep_Trfase_small"/>
</dbReference>
<evidence type="ECO:0000256" key="9">
    <source>
        <dbReference type="ARBA" id="ARBA00023102"/>
    </source>
</evidence>
<dbReference type="EC" id="2.6.1.9" evidence="11"/>
<dbReference type="EMBL" id="JAVRIB010000002">
    <property type="protein sequence ID" value="MDT0633856.1"/>
    <property type="molecule type" value="Genomic_DNA"/>
</dbReference>
<dbReference type="Proteomes" id="UP001251857">
    <property type="component" value="Unassembled WGS sequence"/>
</dbReference>
<gene>
    <name evidence="11 13" type="primary">hisC</name>
    <name evidence="13" type="ORF">RM532_02665</name>
</gene>
<comment type="pathway">
    <text evidence="2 11">Amino-acid biosynthesis; L-histidine biosynthesis; L-histidine from 5-phospho-alpha-D-ribose 1-diphosphate: step 7/9.</text>
</comment>
<dbReference type="PANTHER" id="PTHR42885">
    <property type="entry name" value="HISTIDINOL-PHOSPHATE AMINOTRANSFERASE-RELATED"/>
    <property type="match status" value="1"/>
</dbReference>
<dbReference type="InterPro" id="IPR005861">
    <property type="entry name" value="HisP_aminotrans"/>
</dbReference>
<comment type="cofactor">
    <cofactor evidence="1 11">
        <name>pyridoxal 5'-phosphate</name>
        <dbReference type="ChEBI" id="CHEBI:597326"/>
    </cofactor>
</comment>
<comment type="caution">
    <text evidence="13">The sequence shown here is derived from an EMBL/GenBank/DDBJ whole genome shotgun (WGS) entry which is preliminary data.</text>
</comment>
<dbReference type="CDD" id="cd00609">
    <property type="entry name" value="AAT_like"/>
    <property type="match status" value="1"/>
</dbReference>
<dbReference type="Pfam" id="PF00155">
    <property type="entry name" value="Aminotran_1_2"/>
    <property type="match status" value="1"/>
</dbReference>
<dbReference type="SUPFAM" id="SSF53383">
    <property type="entry name" value="PLP-dependent transferases"/>
    <property type="match status" value="1"/>
</dbReference>
<reference evidence="13 14" key="1">
    <citation type="submission" date="2023-09" db="EMBL/GenBank/DDBJ databases">
        <authorList>
            <person name="Rey-Velasco X."/>
        </authorList>
    </citation>
    <scope>NUCLEOTIDE SEQUENCE [LARGE SCALE GENOMIC DNA]</scope>
    <source>
        <strain evidence="13 14">W335</strain>
    </source>
</reference>
<comment type="subunit">
    <text evidence="4 11">Homodimer.</text>
</comment>
<evidence type="ECO:0000256" key="10">
    <source>
        <dbReference type="ARBA" id="ARBA00047481"/>
    </source>
</evidence>
<comment type="catalytic activity">
    <reaction evidence="10 11">
        <text>L-histidinol phosphate + 2-oxoglutarate = 3-(imidazol-4-yl)-2-oxopropyl phosphate + L-glutamate</text>
        <dbReference type="Rhea" id="RHEA:23744"/>
        <dbReference type="ChEBI" id="CHEBI:16810"/>
        <dbReference type="ChEBI" id="CHEBI:29985"/>
        <dbReference type="ChEBI" id="CHEBI:57766"/>
        <dbReference type="ChEBI" id="CHEBI:57980"/>
        <dbReference type="EC" id="2.6.1.9"/>
    </reaction>
</comment>
<sequence>MSRPEDWLRPELHGLQAYQIAEADGLIKLDAMENPFGLPAELTDRWGETLGGLPVNRYPDASAREVKQALRRAMGIPASASLMLGNGSDEILQILMLAVASPGACLVTPAPGFAMFGLIARTVGLRCVPVPLTDGFELDADAMVAAIEREQPALVIVAQPNNPTGNAFDAVALRRVVAAAPGAMVIDEAYFPFADDHCLDWLDDYPQLLIMRTVSKLGLAGLRLGLLAGAPAWVEALEPLRLPYNVNTLSQAAAALALAHYPAFQAQAEAIRSERPRLASALAVVPGVEVFPSQANFLLMRVPPGRAPAWHAALREQGVLIKNLHGSHPQVADCLRATVGKPAENDALIRALEVVAATDRG</sequence>
<dbReference type="InterPro" id="IPR015421">
    <property type="entry name" value="PyrdxlP-dep_Trfase_major"/>
</dbReference>
<evidence type="ECO:0000256" key="2">
    <source>
        <dbReference type="ARBA" id="ARBA00005011"/>
    </source>
</evidence>
<keyword evidence="7 11" id="KW-0808">Transferase</keyword>
<evidence type="ECO:0000256" key="6">
    <source>
        <dbReference type="ARBA" id="ARBA00022605"/>
    </source>
</evidence>
<comment type="similarity">
    <text evidence="3 11">Belongs to the class-II pyridoxal-phosphate-dependent aminotransferase family. Histidinol-phosphate aminotransferase subfamily.</text>
</comment>
<evidence type="ECO:0000256" key="1">
    <source>
        <dbReference type="ARBA" id="ARBA00001933"/>
    </source>
</evidence>
<evidence type="ECO:0000256" key="7">
    <source>
        <dbReference type="ARBA" id="ARBA00022679"/>
    </source>
</evidence>
<evidence type="ECO:0000256" key="8">
    <source>
        <dbReference type="ARBA" id="ARBA00022898"/>
    </source>
</evidence>
<dbReference type="Gene3D" id="3.90.1150.10">
    <property type="entry name" value="Aspartate Aminotransferase, domain 1"/>
    <property type="match status" value="1"/>
</dbReference>
<evidence type="ECO:0000256" key="3">
    <source>
        <dbReference type="ARBA" id="ARBA00007970"/>
    </source>
</evidence>
<feature type="domain" description="Aminotransferase class I/classII large" evidence="12">
    <location>
        <begin position="27"/>
        <end position="352"/>
    </location>
</feature>
<dbReference type="HAMAP" id="MF_01023">
    <property type="entry name" value="HisC_aminotrans_2"/>
    <property type="match status" value="1"/>
</dbReference>
<proteinExistence type="inferred from homology"/>
<feature type="modified residue" description="N6-(pyridoxal phosphate)lysine" evidence="11">
    <location>
        <position position="216"/>
    </location>
</feature>
<evidence type="ECO:0000313" key="13">
    <source>
        <dbReference type="EMBL" id="MDT0633856.1"/>
    </source>
</evidence>
<keyword evidence="8 11" id="KW-0663">Pyridoxal phosphate</keyword>
<name>A0ABU3BX28_9GAMM</name>